<feature type="compositionally biased region" description="Basic and acidic residues" evidence="4">
    <location>
        <begin position="453"/>
        <end position="464"/>
    </location>
</feature>
<evidence type="ECO:0000256" key="2">
    <source>
        <dbReference type="ARBA" id="ARBA00022448"/>
    </source>
</evidence>
<feature type="region of interest" description="Disordered" evidence="4">
    <location>
        <begin position="440"/>
        <end position="464"/>
    </location>
</feature>
<comment type="similarity">
    <text evidence="1">Belongs to the bacterial solute-binding protein 1 family.</text>
</comment>
<keyword evidence="2" id="KW-0813">Transport</keyword>
<reference evidence="7" key="1">
    <citation type="submission" date="2019-02" db="EMBL/GenBank/DDBJ databases">
        <title>Draft genome sequence of Enterococcus sp. Gos25-1.</title>
        <authorList>
            <person name="Tanaka N."/>
            <person name="Shiwa Y."/>
            <person name="Fujita N."/>
        </authorList>
    </citation>
    <scope>NUCLEOTIDE SEQUENCE [LARGE SCALE GENOMIC DNA]</scope>
    <source>
        <strain evidence="7">Gos25-1</strain>
    </source>
</reference>
<dbReference type="PANTHER" id="PTHR43649">
    <property type="entry name" value="ARABINOSE-BINDING PROTEIN-RELATED"/>
    <property type="match status" value="1"/>
</dbReference>
<dbReference type="PANTHER" id="PTHR43649:SF34">
    <property type="entry name" value="ABC TRANSPORTER PERIPLASMIC-BINDING PROTEIN YCJN-RELATED"/>
    <property type="match status" value="1"/>
</dbReference>
<name>A0A4V0WPQ1_9ENTE</name>
<evidence type="ECO:0000256" key="5">
    <source>
        <dbReference type="SAM" id="SignalP"/>
    </source>
</evidence>
<dbReference type="AlphaFoldDB" id="A0A4V0WPQ1"/>
<dbReference type="EMBL" id="BJCC01000021">
    <property type="protein sequence ID" value="GCF94639.1"/>
    <property type="molecule type" value="Genomic_DNA"/>
</dbReference>
<sequence>MKKIGLLCTVLISLTILTGCGGETQENAKSSESTELKTPEKFGVKLENLDSSGTLKGQYEGKKITVATRTGDHETALKEAAKYFEAATGAKVEVQSFPAGNDEEKIQLDLSTSHTFDAVLMPVANIHSYAASNYLKKLDDYKDVADPELDMEDFIPSILDLYGKYDGELYAFPYKPDTQMLFYRKDIFEDEKVKAAYKEKTGNDLTVPKTNEEMIEIAKYFTKSKNSDSPVDYGYISMGSTTNSRAIWMNREGDQMVISKDNQATVNNDATKQAMKTMMELKNYAPKEWTQLGWDEANALFVEGKALMMEQWPGLINSINDENSKVKDKIGFAVTPGESPVLGGWSIAVTSSSKEDELAYKFIEFVTSKDGELLKVEHTMDPVRQSNYERGEVMSSNEMYPVLLDSLTKGKQLVDADVPYISAQLNDILEDQTQSLLNGKQDIDKTTNNMQKKLKEEIDRAELE</sequence>
<evidence type="ECO:0000313" key="7">
    <source>
        <dbReference type="Proteomes" id="UP000290567"/>
    </source>
</evidence>
<gene>
    <name evidence="6" type="ORF">NRIC_25300</name>
</gene>
<evidence type="ECO:0000256" key="4">
    <source>
        <dbReference type="SAM" id="MobiDB-lite"/>
    </source>
</evidence>
<evidence type="ECO:0000256" key="3">
    <source>
        <dbReference type="ARBA" id="ARBA00022729"/>
    </source>
</evidence>
<dbReference type="Pfam" id="PF13416">
    <property type="entry name" value="SBP_bac_8"/>
    <property type="match status" value="1"/>
</dbReference>
<dbReference type="PROSITE" id="PS51257">
    <property type="entry name" value="PROKAR_LIPOPROTEIN"/>
    <property type="match status" value="1"/>
</dbReference>
<evidence type="ECO:0000256" key="1">
    <source>
        <dbReference type="ARBA" id="ARBA00008520"/>
    </source>
</evidence>
<dbReference type="Gene3D" id="3.40.190.10">
    <property type="entry name" value="Periplasmic binding protein-like II"/>
    <property type="match status" value="2"/>
</dbReference>
<dbReference type="OrthoDB" id="9770625at2"/>
<comment type="caution">
    <text evidence="6">The sequence shown here is derived from an EMBL/GenBank/DDBJ whole genome shotgun (WGS) entry which is preliminary data.</text>
</comment>
<feature type="chain" id="PRO_5039223983" evidence="5">
    <location>
        <begin position="22"/>
        <end position="464"/>
    </location>
</feature>
<feature type="signal peptide" evidence="5">
    <location>
        <begin position="1"/>
        <end position="21"/>
    </location>
</feature>
<dbReference type="Proteomes" id="UP000290567">
    <property type="component" value="Unassembled WGS sequence"/>
</dbReference>
<dbReference type="InterPro" id="IPR006059">
    <property type="entry name" value="SBP"/>
</dbReference>
<dbReference type="RefSeq" id="WP_146623055.1">
    <property type="nucleotide sequence ID" value="NZ_BJCC01000021.1"/>
</dbReference>
<dbReference type="CDD" id="cd13585">
    <property type="entry name" value="PBP2_TMBP_like"/>
    <property type="match status" value="1"/>
</dbReference>
<organism evidence="6 7">
    <name type="scientific">Enterococcus florum</name>
    <dbReference type="NCBI Taxonomy" id="2480627"/>
    <lineage>
        <taxon>Bacteria</taxon>
        <taxon>Bacillati</taxon>
        <taxon>Bacillota</taxon>
        <taxon>Bacilli</taxon>
        <taxon>Lactobacillales</taxon>
        <taxon>Enterococcaceae</taxon>
        <taxon>Enterococcus</taxon>
    </lineage>
</organism>
<evidence type="ECO:0000313" key="6">
    <source>
        <dbReference type="EMBL" id="GCF94639.1"/>
    </source>
</evidence>
<accession>A0A4V0WPQ1</accession>
<dbReference type="InterPro" id="IPR050490">
    <property type="entry name" value="Bact_solute-bd_prot1"/>
</dbReference>
<keyword evidence="3 5" id="KW-0732">Signal</keyword>
<proteinExistence type="inferred from homology"/>
<keyword evidence="7" id="KW-1185">Reference proteome</keyword>
<dbReference type="SUPFAM" id="SSF53850">
    <property type="entry name" value="Periplasmic binding protein-like II"/>
    <property type="match status" value="1"/>
</dbReference>
<protein>
    <submittedName>
        <fullName evidence="6">ABC transporter substrate-binding protein</fullName>
    </submittedName>
</protein>